<evidence type="ECO:0008006" key="3">
    <source>
        <dbReference type="Google" id="ProtNLM"/>
    </source>
</evidence>
<reference evidence="2" key="1">
    <citation type="journal article" date="2017" name="ACS Chem. Biol.">
        <title>Genomics-Guided Exploitation of Lipopeptide Diversity in Myxobacteria.</title>
        <authorList>
            <person name="Burgard C."/>
            <person name="Zaburannyi N."/>
            <person name="Nadmid S."/>
            <person name="Maier J."/>
            <person name="Jenke-Kodama H."/>
            <person name="Luxenburger E."/>
            <person name="Bernauer H.S."/>
            <person name="Wenzel S.C."/>
        </authorList>
    </citation>
    <scope>NUCLEOTIDE SEQUENCE</scope>
    <source>
        <strain evidence="2">CcG34</strain>
    </source>
</reference>
<evidence type="ECO:0000256" key="1">
    <source>
        <dbReference type="SAM" id="MobiDB-lite"/>
    </source>
</evidence>
<dbReference type="AlphaFoldDB" id="A0A1P8VPZ0"/>
<name>A0A1P8VPZ0_9BACT</name>
<organism evidence="2">
    <name type="scientific">Cystobacterineae bacterium</name>
    <dbReference type="NCBI Taxonomy" id="1934914"/>
    <lineage>
        <taxon>Bacteria</taxon>
        <taxon>Pseudomonadati</taxon>
        <taxon>Myxococcota</taxon>
        <taxon>Myxococcia</taxon>
        <taxon>Myxococcales</taxon>
        <taxon>Cystobacterineae</taxon>
    </lineage>
</organism>
<dbReference type="EMBL" id="KX622587">
    <property type="protein sequence ID" value="APZ78682.1"/>
    <property type="molecule type" value="Genomic_DNA"/>
</dbReference>
<sequence length="86" mass="9041">MLLSAQGLGAWQTKYSTGPASDTGEPAVSSASLAVKSSQSVVGPTGFRLEGKMAQSGDLYFNLHTTGQTYYGDIRGQLLPAEKTTR</sequence>
<proteinExistence type="predicted"/>
<evidence type="ECO:0000313" key="2">
    <source>
        <dbReference type="EMBL" id="APZ78682.1"/>
    </source>
</evidence>
<accession>A0A1P8VPZ0</accession>
<protein>
    <recommendedName>
        <fullName evidence="3">CHRD domain-containing protein</fullName>
    </recommendedName>
</protein>
<feature type="region of interest" description="Disordered" evidence="1">
    <location>
        <begin position="14"/>
        <end position="35"/>
    </location>
</feature>